<evidence type="ECO:0000256" key="1">
    <source>
        <dbReference type="SAM" id="MobiDB-lite"/>
    </source>
</evidence>
<dbReference type="AlphaFoldDB" id="A0A2I1H4H0"/>
<feature type="compositionally biased region" description="Low complexity" evidence="1">
    <location>
        <begin position="10"/>
        <end position="22"/>
    </location>
</feature>
<organism evidence="3 5">
    <name type="scientific">Rhizophagus irregularis</name>
    <dbReference type="NCBI Taxonomy" id="588596"/>
    <lineage>
        <taxon>Eukaryota</taxon>
        <taxon>Fungi</taxon>
        <taxon>Fungi incertae sedis</taxon>
        <taxon>Mucoromycota</taxon>
        <taxon>Glomeromycotina</taxon>
        <taxon>Glomeromycetes</taxon>
        <taxon>Glomerales</taxon>
        <taxon>Glomeraceae</taxon>
        <taxon>Rhizophagus</taxon>
    </lineage>
</organism>
<dbReference type="VEuPathDB" id="FungiDB:RhiirFUN_005435"/>
<feature type="compositionally biased region" description="Polar residues" evidence="1">
    <location>
        <begin position="37"/>
        <end position="46"/>
    </location>
</feature>
<evidence type="ECO:0000313" key="3">
    <source>
        <dbReference type="EMBL" id="PKY53734.1"/>
    </source>
</evidence>
<feature type="region of interest" description="Disordered" evidence="1">
    <location>
        <begin position="1"/>
        <end position="46"/>
    </location>
</feature>
<comment type="caution">
    <text evidence="3">The sequence shown here is derived from an EMBL/GenBank/DDBJ whole genome shotgun (WGS) entry which is preliminary data.</text>
</comment>
<dbReference type="EMBL" id="LLXI01001448">
    <property type="protein sequence ID" value="PKY53734.1"/>
    <property type="molecule type" value="Genomic_DNA"/>
</dbReference>
<sequence>MDSYPSIPSQQQQQQQHQQQQQAGYNNNPLNHALLQQAPTHQYNFGTHSINTRVMNTQQQHMAMERNYGAMGNPNLQQMRGLNG</sequence>
<evidence type="ECO:0000313" key="2">
    <source>
        <dbReference type="EMBL" id="PKK64317.1"/>
    </source>
</evidence>
<name>A0A2I1H4H0_9GLOM</name>
<reference evidence="3 5" key="1">
    <citation type="submission" date="2015-10" db="EMBL/GenBank/DDBJ databases">
        <title>Genome analyses suggest a sexual origin of heterokaryosis in a supposedly ancient asexual fungus.</title>
        <authorList>
            <person name="Ropars J."/>
            <person name="Sedzielewska K."/>
            <person name="Noel J."/>
            <person name="Charron P."/>
            <person name="Farinelli L."/>
            <person name="Marton T."/>
            <person name="Kruger M."/>
            <person name="Pelin A."/>
            <person name="Brachmann A."/>
            <person name="Corradi N."/>
        </authorList>
    </citation>
    <scope>NUCLEOTIDE SEQUENCE [LARGE SCALE GENOMIC DNA]</scope>
    <source>
        <strain evidence="3 5">A4</strain>
        <strain evidence="2 4">C2</strain>
    </source>
</reference>
<dbReference type="Proteomes" id="UP000234323">
    <property type="component" value="Unassembled WGS sequence"/>
</dbReference>
<feature type="non-terminal residue" evidence="3">
    <location>
        <position position="84"/>
    </location>
</feature>
<dbReference type="EMBL" id="LLXL01001466">
    <property type="protein sequence ID" value="PKK64317.1"/>
    <property type="molecule type" value="Genomic_DNA"/>
</dbReference>
<reference evidence="2 4" key="2">
    <citation type="submission" date="2017-10" db="EMBL/GenBank/DDBJ databases">
        <title>Extensive intraspecific genome diversity in a model arbuscular mycorrhizal fungus.</title>
        <authorList>
            <person name="Chen E.C.H."/>
            <person name="Morin E."/>
            <person name="Baudet D."/>
            <person name="Noel J."/>
            <person name="Ndikumana S."/>
            <person name="Charron P."/>
            <person name="St-Onge C."/>
            <person name="Giorgi J."/>
            <person name="Grigoriev I.V."/>
            <person name="Roux C."/>
            <person name="Martin F.M."/>
            <person name="Corradi N."/>
        </authorList>
    </citation>
    <scope>NUCLEOTIDE SEQUENCE [LARGE SCALE GENOMIC DNA]</scope>
    <source>
        <strain evidence="2 4">C2</strain>
    </source>
</reference>
<keyword evidence="5" id="KW-1185">Reference proteome</keyword>
<dbReference type="Proteomes" id="UP000233469">
    <property type="component" value="Unassembled WGS sequence"/>
</dbReference>
<protein>
    <submittedName>
        <fullName evidence="3">Uncharacterized protein</fullName>
    </submittedName>
</protein>
<evidence type="ECO:0000313" key="5">
    <source>
        <dbReference type="Proteomes" id="UP000234323"/>
    </source>
</evidence>
<dbReference type="VEuPathDB" id="FungiDB:RhiirA1_458810"/>
<dbReference type="VEuPathDB" id="FungiDB:FUN_005741"/>
<proteinExistence type="predicted"/>
<accession>A0A2I1H4H0</accession>
<gene>
    <name evidence="3" type="ORF">RhiirA4_409260</name>
    <name evidence="2" type="ORF">RhiirC2_756877</name>
</gene>
<evidence type="ECO:0000313" key="4">
    <source>
        <dbReference type="Proteomes" id="UP000233469"/>
    </source>
</evidence>